<evidence type="ECO:0000313" key="6">
    <source>
        <dbReference type="Proteomes" id="UP001472866"/>
    </source>
</evidence>
<dbReference type="SMART" id="SM00577">
    <property type="entry name" value="CPDc"/>
    <property type="match status" value="1"/>
</dbReference>
<dbReference type="Gene3D" id="3.10.20.90">
    <property type="entry name" value="Phosphatidylinositol 3-kinase Catalytic Subunit, Chain A, domain 1"/>
    <property type="match status" value="1"/>
</dbReference>
<evidence type="ECO:0000256" key="2">
    <source>
        <dbReference type="ARBA" id="ARBA00022801"/>
    </source>
</evidence>
<comment type="subcellular location">
    <subcellularLocation>
        <location evidence="1">Nucleus</location>
    </subcellularLocation>
</comment>
<dbReference type="SUPFAM" id="SSF54236">
    <property type="entry name" value="Ubiquitin-like"/>
    <property type="match status" value="1"/>
</dbReference>
<dbReference type="PANTHER" id="PTHR48493">
    <property type="entry name" value="UBIQUITIN-LIKE DOMAIN-CONTAINING CTD PHOSPHATASE 1"/>
    <property type="match status" value="1"/>
</dbReference>
<gene>
    <name evidence="5" type="ORF">HKI87_01g06840</name>
</gene>
<dbReference type="GO" id="GO:0004721">
    <property type="term" value="F:phosphoprotein phosphatase activity"/>
    <property type="evidence" value="ECO:0007669"/>
    <property type="project" value="InterPro"/>
</dbReference>
<keyword evidence="2 5" id="KW-0378">Hydrolase</keyword>
<dbReference type="InterPro" id="IPR036412">
    <property type="entry name" value="HAD-like_sf"/>
</dbReference>
<dbReference type="InterPro" id="IPR051658">
    <property type="entry name" value="UBLCP1"/>
</dbReference>
<dbReference type="Pfam" id="PF03031">
    <property type="entry name" value="NIF"/>
    <property type="match status" value="1"/>
</dbReference>
<accession>A0AAX4NZ15</accession>
<evidence type="ECO:0000259" key="4">
    <source>
        <dbReference type="PROSITE" id="PS50969"/>
    </source>
</evidence>
<dbReference type="InterPro" id="IPR004274">
    <property type="entry name" value="FCP1_dom"/>
</dbReference>
<dbReference type="InterPro" id="IPR011943">
    <property type="entry name" value="HAD-SF_hydro_IIID"/>
</dbReference>
<dbReference type="GO" id="GO:0090364">
    <property type="term" value="P:regulation of proteasome assembly"/>
    <property type="evidence" value="ECO:0007669"/>
    <property type="project" value="InterPro"/>
</dbReference>
<protein>
    <submittedName>
        <fullName evidence="5">HAD hydrolase</fullName>
    </submittedName>
</protein>
<dbReference type="PANTHER" id="PTHR48493:SF1">
    <property type="entry name" value="UBIQUITIN-LIKE DOMAIN-CONTAINING CTD PHOSPHATASE 1"/>
    <property type="match status" value="1"/>
</dbReference>
<dbReference type="SUPFAM" id="SSF56784">
    <property type="entry name" value="HAD-like"/>
    <property type="match status" value="1"/>
</dbReference>
<evidence type="ECO:0000313" key="5">
    <source>
        <dbReference type="EMBL" id="WZN59159.1"/>
    </source>
</evidence>
<feature type="domain" description="FCP1 homology" evidence="4">
    <location>
        <begin position="161"/>
        <end position="327"/>
    </location>
</feature>
<organism evidence="5 6">
    <name type="scientific">Chloropicon roscoffensis</name>
    <dbReference type="NCBI Taxonomy" id="1461544"/>
    <lineage>
        <taxon>Eukaryota</taxon>
        <taxon>Viridiplantae</taxon>
        <taxon>Chlorophyta</taxon>
        <taxon>Chloropicophyceae</taxon>
        <taxon>Chloropicales</taxon>
        <taxon>Chloropicaceae</taxon>
        <taxon>Chloropicon</taxon>
    </lineage>
</organism>
<dbReference type="InterPro" id="IPR029071">
    <property type="entry name" value="Ubiquitin-like_domsf"/>
</dbReference>
<reference evidence="5 6" key="1">
    <citation type="submission" date="2024-03" db="EMBL/GenBank/DDBJ databases">
        <title>Complete genome sequence of the green alga Chloropicon roscoffensis RCC1871.</title>
        <authorList>
            <person name="Lemieux C."/>
            <person name="Pombert J.-F."/>
            <person name="Otis C."/>
            <person name="Turmel M."/>
        </authorList>
    </citation>
    <scope>NUCLEOTIDE SEQUENCE [LARGE SCALE GENOMIC DNA]</scope>
    <source>
        <strain evidence="5 6">RCC1871</strain>
    </source>
</reference>
<name>A0AAX4NZ15_9CHLO</name>
<keyword evidence="6" id="KW-1185">Reference proteome</keyword>
<dbReference type="Proteomes" id="UP001472866">
    <property type="component" value="Chromosome 01"/>
</dbReference>
<dbReference type="NCBIfam" id="TIGR02245">
    <property type="entry name" value="HAD_IIID1"/>
    <property type="match status" value="1"/>
</dbReference>
<dbReference type="GO" id="GO:0005634">
    <property type="term" value="C:nucleus"/>
    <property type="evidence" value="ECO:0007669"/>
    <property type="project" value="UniProtKB-SubCell"/>
</dbReference>
<proteinExistence type="predicted"/>
<dbReference type="EMBL" id="CP151501">
    <property type="protein sequence ID" value="WZN59159.1"/>
    <property type="molecule type" value="Genomic_DNA"/>
</dbReference>
<dbReference type="InterPro" id="IPR023214">
    <property type="entry name" value="HAD_sf"/>
</dbReference>
<keyword evidence="3" id="KW-0539">Nucleus</keyword>
<evidence type="ECO:0000256" key="1">
    <source>
        <dbReference type="ARBA" id="ARBA00004123"/>
    </source>
</evidence>
<sequence>MEAPEADVGISIPVRWGKKKLTLSFAAEEVSTFSLHDFKRKLERETNVRPKRQKLVGIGAKGLKTNGLSEDEERSLPLKDLLAGLKPGKSVMMIGSVEAVIEGHRKEEELKLALADEVIDDFDIGDGEEAVMKVHADPDNLEKVKRRVEQAKIKFLEGCEPREGKKLLVLDIDYTLFDHRSPAERPEELRRPFLIEFLSRSYEHYDIVIWSATSMKWIELKMKELGVMHHVQQNAFKILAFVDYTAMIPVTTEKYGTIDCKPLGVLWQHPGFKGNYGKENTIMFDDLRRNFVMNPRNGLKIRPFKQAHLSASTDRELIKLTNYLRVIRKVKDISKLDHKKWEALMRKRLQGDDASNKD</sequence>
<dbReference type="AlphaFoldDB" id="A0AAX4NZ15"/>
<evidence type="ECO:0000256" key="3">
    <source>
        <dbReference type="ARBA" id="ARBA00023242"/>
    </source>
</evidence>
<dbReference type="PROSITE" id="PS50969">
    <property type="entry name" value="FCP1"/>
    <property type="match status" value="1"/>
</dbReference>
<dbReference type="Gene3D" id="3.40.50.1000">
    <property type="entry name" value="HAD superfamily/HAD-like"/>
    <property type="match status" value="1"/>
</dbReference>